<reference evidence="2" key="1">
    <citation type="submission" date="2023-07" db="EMBL/GenBank/DDBJ databases">
        <title>A chromosome-level genome assembly of Lolium multiflorum.</title>
        <authorList>
            <person name="Chen Y."/>
            <person name="Copetti D."/>
            <person name="Kolliker R."/>
            <person name="Studer B."/>
        </authorList>
    </citation>
    <scope>NUCLEOTIDE SEQUENCE</scope>
    <source>
        <strain evidence="2">02402/16</strain>
        <tissue evidence="2">Leaf</tissue>
    </source>
</reference>
<protein>
    <submittedName>
        <fullName evidence="2">Uncharacterized protein</fullName>
    </submittedName>
</protein>
<proteinExistence type="predicted"/>
<comment type="caution">
    <text evidence="2">The sequence shown here is derived from an EMBL/GenBank/DDBJ whole genome shotgun (WGS) entry which is preliminary data.</text>
</comment>
<dbReference type="AlphaFoldDB" id="A0AAD8W2Z6"/>
<keyword evidence="3" id="KW-1185">Reference proteome</keyword>
<gene>
    <name evidence="2" type="ORF">QYE76_004991</name>
</gene>
<name>A0AAD8W2Z6_LOLMU</name>
<evidence type="ECO:0000256" key="1">
    <source>
        <dbReference type="SAM" id="MobiDB-lite"/>
    </source>
</evidence>
<dbReference type="EMBL" id="JAUUTY010000005">
    <property type="protein sequence ID" value="KAK1630676.1"/>
    <property type="molecule type" value="Genomic_DNA"/>
</dbReference>
<sequence>MPKRRLRRGAERIDAGSLPGGPDKTSARRERTLTASAQLPQRPHPRRIFGPDDFLVELGVYFQRLIVLGDLDLYDLLKDDDTEHMILVLAAKKLQNRFNLNMWRIPMAFRVCIPLNRALGHVVLMQDYFAEVPTNLTHLF</sequence>
<organism evidence="2 3">
    <name type="scientific">Lolium multiflorum</name>
    <name type="common">Italian ryegrass</name>
    <name type="synonym">Lolium perenne subsp. multiflorum</name>
    <dbReference type="NCBI Taxonomy" id="4521"/>
    <lineage>
        <taxon>Eukaryota</taxon>
        <taxon>Viridiplantae</taxon>
        <taxon>Streptophyta</taxon>
        <taxon>Embryophyta</taxon>
        <taxon>Tracheophyta</taxon>
        <taxon>Spermatophyta</taxon>
        <taxon>Magnoliopsida</taxon>
        <taxon>Liliopsida</taxon>
        <taxon>Poales</taxon>
        <taxon>Poaceae</taxon>
        <taxon>BOP clade</taxon>
        <taxon>Pooideae</taxon>
        <taxon>Poodae</taxon>
        <taxon>Poeae</taxon>
        <taxon>Poeae Chloroplast Group 2 (Poeae type)</taxon>
        <taxon>Loliodinae</taxon>
        <taxon>Loliinae</taxon>
        <taxon>Lolium</taxon>
    </lineage>
</organism>
<feature type="region of interest" description="Disordered" evidence="1">
    <location>
        <begin position="1"/>
        <end position="44"/>
    </location>
</feature>
<dbReference type="Proteomes" id="UP001231189">
    <property type="component" value="Unassembled WGS sequence"/>
</dbReference>
<evidence type="ECO:0000313" key="3">
    <source>
        <dbReference type="Proteomes" id="UP001231189"/>
    </source>
</evidence>
<evidence type="ECO:0000313" key="2">
    <source>
        <dbReference type="EMBL" id="KAK1630676.1"/>
    </source>
</evidence>
<accession>A0AAD8W2Z6</accession>